<sequence length="297" mass="34253">RRKEAGSQNKHKKEKKNRKAVQEKTGLPNQSMIWHQVKFSQHNLYFNIPWLDNKPTPCLPHSQGTSIIAFIEFTPFNKLTPSEKDDLHFISTFLHNSKQIISPVPSCYQLGGGVMCRLAQILQQEPNSWMIHQPNLGLKIRLLSILIIASPLGLVRLLVTFLTKHPHEPFQKNHNLMKKYNLPSFSDLSYDSEDISQFAFEVNSCPFLFPDHKFGIEFDHQNGIVKMIWQANKYRHCTIPHFITAKKTFSTAGTWLEHAACQLQAVEQVFLWCISQDFCRLGMSVQINCYITNSCIL</sequence>
<keyword evidence="5" id="KW-1185">Reference proteome</keyword>
<keyword evidence="2" id="KW-1133">Transmembrane helix</keyword>
<evidence type="ECO:0000256" key="1">
    <source>
        <dbReference type="SAM" id="MobiDB-lite"/>
    </source>
</evidence>
<organism evidence="4 5">
    <name type="scientific">Puccinia sorghi</name>
    <dbReference type="NCBI Taxonomy" id="27349"/>
    <lineage>
        <taxon>Eukaryota</taxon>
        <taxon>Fungi</taxon>
        <taxon>Dikarya</taxon>
        <taxon>Basidiomycota</taxon>
        <taxon>Pucciniomycotina</taxon>
        <taxon>Pucciniomycetes</taxon>
        <taxon>Pucciniales</taxon>
        <taxon>Pucciniaceae</taxon>
        <taxon>Puccinia</taxon>
    </lineage>
</organism>
<evidence type="ECO:0000256" key="2">
    <source>
        <dbReference type="SAM" id="Phobius"/>
    </source>
</evidence>
<accession>A0A0L6VPI7</accession>
<name>A0A0L6VPI7_9BASI</name>
<keyword evidence="2" id="KW-0472">Membrane</keyword>
<dbReference type="AlphaFoldDB" id="A0A0L6VPI7"/>
<dbReference type="EMBL" id="LAVV01003521">
    <property type="protein sequence ID" value="KNZ62075.1"/>
    <property type="molecule type" value="Genomic_DNA"/>
</dbReference>
<dbReference type="InterPro" id="IPR046798">
    <property type="entry name" value="2OG-FeII_Oxy_6"/>
</dbReference>
<feature type="transmembrane region" description="Helical" evidence="2">
    <location>
        <begin position="140"/>
        <end position="162"/>
    </location>
</feature>
<gene>
    <name evidence="4" type="ORF">VP01_1316g2</name>
</gene>
<evidence type="ECO:0000313" key="4">
    <source>
        <dbReference type="EMBL" id="KNZ62075.1"/>
    </source>
</evidence>
<feature type="region of interest" description="Disordered" evidence="1">
    <location>
        <begin position="1"/>
        <end position="25"/>
    </location>
</feature>
<feature type="compositionally biased region" description="Basic residues" evidence="1">
    <location>
        <begin position="1"/>
        <end position="19"/>
    </location>
</feature>
<protein>
    <recommendedName>
        <fullName evidence="3">Tet-like 2OG-Fe(II) oxygenase domain-containing protein</fullName>
    </recommendedName>
</protein>
<evidence type="ECO:0000313" key="5">
    <source>
        <dbReference type="Proteomes" id="UP000037035"/>
    </source>
</evidence>
<comment type="caution">
    <text evidence="4">The sequence shown here is derived from an EMBL/GenBank/DDBJ whole genome shotgun (WGS) entry which is preliminary data.</text>
</comment>
<evidence type="ECO:0000259" key="3">
    <source>
        <dbReference type="Pfam" id="PF20515"/>
    </source>
</evidence>
<proteinExistence type="predicted"/>
<feature type="non-terminal residue" evidence="4">
    <location>
        <position position="1"/>
    </location>
</feature>
<feature type="domain" description="Tet-like 2OG-Fe(II) oxygenase" evidence="3">
    <location>
        <begin position="200"/>
        <end position="240"/>
    </location>
</feature>
<dbReference type="VEuPathDB" id="FungiDB:VP01_1316g2"/>
<dbReference type="Proteomes" id="UP000037035">
    <property type="component" value="Unassembled WGS sequence"/>
</dbReference>
<reference evidence="4 5" key="1">
    <citation type="submission" date="2015-08" db="EMBL/GenBank/DDBJ databases">
        <title>Next Generation Sequencing and Analysis of the Genome of Puccinia sorghi L Schw, the Causal Agent of Maize Common Rust.</title>
        <authorList>
            <person name="Rochi L."/>
            <person name="Burguener G."/>
            <person name="Darino M."/>
            <person name="Turjanski A."/>
            <person name="Kreff E."/>
            <person name="Dieguez M.J."/>
            <person name="Sacco F."/>
        </authorList>
    </citation>
    <scope>NUCLEOTIDE SEQUENCE [LARGE SCALE GENOMIC DNA]</scope>
    <source>
        <strain evidence="4 5">RO10H11247</strain>
    </source>
</reference>
<dbReference type="Pfam" id="PF20515">
    <property type="entry name" value="2OG-FeII_Oxy_6"/>
    <property type="match status" value="1"/>
</dbReference>
<keyword evidence="2" id="KW-0812">Transmembrane</keyword>